<evidence type="ECO:0000313" key="1">
    <source>
        <dbReference type="EMBL" id="SVD29602.1"/>
    </source>
</evidence>
<gene>
    <name evidence="1" type="ORF">METZ01_LOCUS382456</name>
</gene>
<feature type="non-terminal residue" evidence="1">
    <location>
        <position position="25"/>
    </location>
</feature>
<accession>A0A382U6G9</accession>
<organism evidence="1">
    <name type="scientific">marine metagenome</name>
    <dbReference type="NCBI Taxonomy" id="408172"/>
    <lineage>
        <taxon>unclassified sequences</taxon>
        <taxon>metagenomes</taxon>
        <taxon>ecological metagenomes</taxon>
    </lineage>
</organism>
<name>A0A382U6G9_9ZZZZ</name>
<dbReference type="AlphaFoldDB" id="A0A382U6G9"/>
<proteinExistence type="predicted"/>
<sequence>MKVREAANYDQALLEIKKRLPDVAV</sequence>
<protein>
    <submittedName>
        <fullName evidence="1">Uncharacterized protein</fullName>
    </submittedName>
</protein>
<reference evidence="1" key="1">
    <citation type="submission" date="2018-05" db="EMBL/GenBank/DDBJ databases">
        <authorList>
            <person name="Lanie J.A."/>
            <person name="Ng W.-L."/>
            <person name="Kazmierczak K.M."/>
            <person name="Andrzejewski T.M."/>
            <person name="Davidsen T.M."/>
            <person name="Wayne K.J."/>
            <person name="Tettelin H."/>
            <person name="Glass J.I."/>
            <person name="Rusch D."/>
            <person name="Podicherti R."/>
            <person name="Tsui H.-C.T."/>
            <person name="Winkler M.E."/>
        </authorList>
    </citation>
    <scope>NUCLEOTIDE SEQUENCE</scope>
</reference>
<dbReference type="EMBL" id="UINC01141705">
    <property type="protein sequence ID" value="SVD29602.1"/>
    <property type="molecule type" value="Genomic_DNA"/>
</dbReference>